<dbReference type="Gene3D" id="3.40.50.300">
    <property type="entry name" value="P-loop containing nucleotide triphosphate hydrolases"/>
    <property type="match status" value="1"/>
</dbReference>
<dbReference type="InterPro" id="IPR026302">
    <property type="entry name" value="NEDD4-bd_p2"/>
</dbReference>
<evidence type="ECO:0000313" key="1">
    <source>
        <dbReference type="EMBL" id="MFC3024626.1"/>
    </source>
</evidence>
<keyword evidence="1" id="KW-0067">ATP-binding</keyword>
<dbReference type="EMBL" id="JBHRSE010000084">
    <property type="protein sequence ID" value="MFC3024626.1"/>
    <property type="molecule type" value="Genomic_DNA"/>
</dbReference>
<accession>A0ABV7CBM2</accession>
<name>A0ABV7CBM2_9VIBR</name>
<gene>
    <name evidence="1" type="ORF">ACFODT_12400</name>
</gene>
<dbReference type="GO" id="GO:0005524">
    <property type="term" value="F:ATP binding"/>
    <property type="evidence" value="ECO:0007669"/>
    <property type="project" value="UniProtKB-KW"/>
</dbReference>
<evidence type="ECO:0000313" key="2">
    <source>
        <dbReference type="Proteomes" id="UP001595384"/>
    </source>
</evidence>
<reference evidence="2" key="1">
    <citation type="journal article" date="2019" name="Int. J. Syst. Evol. Microbiol.">
        <title>The Global Catalogue of Microorganisms (GCM) 10K type strain sequencing project: providing services to taxonomists for standard genome sequencing and annotation.</title>
        <authorList>
            <consortium name="The Broad Institute Genomics Platform"/>
            <consortium name="The Broad Institute Genome Sequencing Center for Infectious Disease"/>
            <person name="Wu L."/>
            <person name="Ma J."/>
        </authorList>
    </citation>
    <scope>NUCLEOTIDE SEQUENCE [LARGE SCALE GENOMIC DNA]</scope>
    <source>
        <strain evidence="2">KCTC 62784</strain>
    </source>
</reference>
<dbReference type="Proteomes" id="UP001595384">
    <property type="component" value="Unassembled WGS sequence"/>
</dbReference>
<dbReference type="InterPro" id="IPR027417">
    <property type="entry name" value="P-loop_NTPase"/>
</dbReference>
<dbReference type="SUPFAM" id="SSF52540">
    <property type="entry name" value="P-loop containing nucleoside triphosphate hydrolases"/>
    <property type="match status" value="1"/>
</dbReference>
<protein>
    <submittedName>
        <fullName evidence="1">ATP-binding protein</fullName>
    </submittedName>
</protein>
<dbReference type="PANTHER" id="PTHR13308:SF40">
    <property type="entry name" value="NEDD4-BINDING PROTEIN 2-LIKE 1"/>
    <property type="match status" value="1"/>
</dbReference>
<keyword evidence="1" id="KW-0547">Nucleotide-binding</keyword>
<dbReference type="RefSeq" id="WP_123017365.1">
    <property type="nucleotide sequence ID" value="NZ_AP024911.1"/>
</dbReference>
<sequence length="124" mass="14504">MTLTVTLIRGLPGSGKSTLAQRLPGVHLEADMFFINAQGEYCFQPDQLSAAHTWCQQRSEYWLQQGQSIVVSNTFVRHWEMAFYKRLAQRYRAKLKIIVCQDEFGSIHDIEPAVIEKMRRRWQD</sequence>
<proteinExistence type="predicted"/>
<dbReference type="Pfam" id="PF13671">
    <property type="entry name" value="AAA_33"/>
    <property type="match status" value="1"/>
</dbReference>
<dbReference type="PANTHER" id="PTHR13308">
    <property type="entry name" value="NEDD4-BINDING PROTEIN 2-LIKE 1"/>
    <property type="match status" value="1"/>
</dbReference>
<organism evidence="1 2">
    <name type="scientific">Vibrio zhugei</name>
    <dbReference type="NCBI Taxonomy" id="2479546"/>
    <lineage>
        <taxon>Bacteria</taxon>
        <taxon>Pseudomonadati</taxon>
        <taxon>Pseudomonadota</taxon>
        <taxon>Gammaproteobacteria</taxon>
        <taxon>Vibrionales</taxon>
        <taxon>Vibrionaceae</taxon>
        <taxon>Vibrio</taxon>
    </lineage>
</organism>
<comment type="caution">
    <text evidence="1">The sequence shown here is derived from an EMBL/GenBank/DDBJ whole genome shotgun (WGS) entry which is preliminary data.</text>
</comment>
<keyword evidence="2" id="KW-1185">Reference proteome</keyword>